<dbReference type="AlphaFoldDB" id="A0A7S1BT29"/>
<evidence type="ECO:0000256" key="1">
    <source>
        <dbReference type="SAM" id="MobiDB-lite"/>
    </source>
</evidence>
<reference evidence="2" key="1">
    <citation type="submission" date="2021-01" db="EMBL/GenBank/DDBJ databases">
        <authorList>
            <person name="Corre E."/>
            <person name="Pelletier E."/>
            <person name="Niang G."/>
            <person name="Scheremetjew M."/>
            <person name="Finn R."/>
            <person name="Kale V."/>
            <person name="Holt S."/>
            <person name="Cochrane G."/>
            <person name="Meng A."/>
            <person name="Brown T."/>
            <person name="Cohen L."/>
        </authorList>
    </citation>
    <scope>NUCLEOTIDE SEQUENCE</scope>
    <source>
        <strain evidence="2">308</strain>
    </source>
</reference>
<feature type="region of interest" description="Disordered" evidence="1">
    <location>
        <begin position="155"/>
        <end position="203"/>
    </location>
</feature>
<sequence length="216" mass="23463">MSKNNAAERTSARRIKPIREIIMRCNNDLTINIPCTRGNSIHHHPIESDGGGYNNKDVANKVKRRDVSDLVNPFLHLAMCGRLANAVDDSEIPYYGSVVGGISGGGLSSSRPEAPLSPHVLADPIGREQNEKKKAAAMATIRPLWTRMSKNMPLFPFAQSPKNSSNHPDDNDSDDGSIGLNDLHPTEQHSSISDPLFGDESEAITDDALEEVQLSG</sequence>
<proteinExistence type="predicted"/>
<gene>
    <name evidence="2" type="ORF">CHYS00102_LOCUS22201</name>
</gene>
<protein>
    <submittedName>
        <fullName evidence="2">Uncharacterized protein</fullName>
    </submittedName>
</protein>
<dbReference type="EMBL" id="HBFR01030531">
    <property type="protein sequence ID" value="CAD8894987.1"/>
    <property type="molecule type" value="Transcribed_RNA"/>
</dbReference>
<accession>A0A7S1BT29</accession>
<name>A0A7S1BT29_9STRA</name>
<evidence type="ECO:0000313" key="2">
    <source>
        <dbReference type="EMBL" id="CAD8894987.1"/>
    </source>
</evidence>
<organism evidence="2">
    <name type="scientific">Corethron hystrix</name>
    <dbReference type="NCBI Taxonomy" id="216773"/>
    <lineage>
        <taxon>Eukaryota</taxon>
        <taxon>Sar</taxon>
        <taxon>Stramenopiles</taxon>
        <taxon>Ochrophyta</taxon>
        <taxon>Bacillariophyta</taxon>
        <taxon>Coscinodiscophyceae</taxon>
        <taxon>Corethrophycidae</taxon>
        <taxon>Corethrales</taxon>
        <taxon>Corethraceae</taxon>
        <taxon>Corethron</taxon>
    </lineage>
</organism>